<evidence type="ECO:0000256" key="1">
    <source>
        <dbReference type="SAM" id="MobiDB-lite"/>
    </source>
</evidence>
<organism evidence="2 3">
    <name type="scientific">Eumeta variegata</name>
    <name type="common">Bagworm moth</name>
    <name type="synonym">Eumeta japonica</name>
    <dbReference type="NCBI Taxonomy" id="151549"/>
    <lineage>
        <taxon>Eukaryota</taxon>
        <taxon>Metazoa</taxon>
        <taxon>Ecdysozoa</taxon>
        <taxon>Arthropoda</taxon>
        <taxon>Hexapoda</taxon>
        <taxon>Insecta</taxon>
        <taxon>Pterygota</taxon>
        <taxon>Neoptera</taxon>
        <taxon>Endopterygota</taxon>
        <taxon>Lepidoptera</taxon>
        <taxon>Glossata</taxon>
        <taxon>Ditrysia</taxon>
        <taxon>Tineoidea</taxon>
        <taxon>Psychidae</taxon>
        <taxon>Oiketicinae</taxon>
        <taxon>Eumeta</taxon>
    </lineage>
</organism>
<feature type="compositionally biased region" description="Basic residues" evidence="1">
    <location>
        <begin position="1"/>
        <end position="18"/>
    </location>
</feature>
<sequence>MGRRRRFPRPPSRGRRRKESVSGHRQNKPRRTSVTGHHRESWNRVTDREGGAISPPLCPLRAAPSPPAPHLPRCSRTMRKNPKTSRNENEWKGDPRSWPVLHLRVNAEAERLSWWRSSQRVWSSKPDDRVQIEEFVISFKVYHSLRHCARVGGSRNVGTSDQKLSTSSIDSRLLVLTQHYLKNSGETETDSVFEDLQFPLCTLIGDAQTANLQIRSECTPRRGRAARRTRPPRTTPDIKRNFVLDLICVGTCAPPRSSPLSRDALPANTFRYVAKVSASGASSRWVPVCADLDSSSSAATRVPVRATSACNSLKLNQSYNYKIGCHDRTSRTRFVGSAFRMQP</sequence>
<reference evidence="2 3" key="1">
    <citation type="journal article" date="2019" name="Commun. Biol.">
        <title>The bagworm genome reveals a unique fibroin gene that provides high tensile strength.</title>
        <authorList>
            <person name="Kono N."/>
            <person name="Nakamura H."/>
            <person name="Ohtoshi R."/>
            <person name="Tomita M."/>
            <person name="Numata K."/>
            <person name="Arakawa K."/>
        </authorList>
    </citation>
    <scope>NUCLEOTIDE SEQUENCE [LARGE SCALE GENOMIC DNA]</scope>
</reference>
<name>A0A4C1TPY3_EUMVA</name>
<evidence type="ECO:0000313" key="2">
    <source>
        <dbReference type="EMBL" id="GBP16014.1"/>
    </source>
</evidence>
<dbReference type="Proteomes" id="UP000299102">
    <property type="component" value="Unassembled WGS sequence"/>
</dbReference>
<feature type="compositionally biased region" description="Basic and acidic residues" evidence="1">
    <location>
        <begin position="37"/>
        <end position="50"/>
    </location>
</feature>
<evidence type="ECO:0000313" key="3">
    <source>
        <dbReference type="Proteomes" id="UP000299102"/>
    </source>
</evidence>
<dbReference type="AlphaFoldDB" id="A0A4C1TPY3"/>
<comment type="caution">
    <text evidence="2">The sequence shown here is derived from an EMBL/GenBank/DDBJ whole genome shotgun (WGS) entry which is preliminary data.</text>
</comment>
<keyword evidence="3" id="KW-1185">Reference proteome</keyword>
<proteinExistence type="predicted"/>
<accession>A0A4C1TPY3</accession>
<gene>
    <name evidence="2" type="ORF">EVAR_94359_1</name>
</gene>
<protein>
    <submittedName>
        <fullName evidence="2">Uncharacterized protein</fullName>
    </submittedName>
</protein>
<dbReference type="EMBL" id="BGZK01000076">
    <property type="protein sequence ID" value="GBP16014.1"/>
    <property type="molecule type" value="Genomic_DNA"/>
</dbReference>
<feature type="region of interest" description="Disordered" evidence="1">
    <location>
        <begin position="1"/>
        <end position="93"/>
    </location>
</feature>